<proteinExistence type="predicted"/>
<gene>
    <name evidence="2" type="ORF">BN11_1380002</name>
</gene>
<evidence type="ECO:0000256" key="1">
    <source>
        <dbReference type="SAM" id="MobiDB-lite"/>
    </source>
</evidence>
<feature type="compositionally biased region" description="Basic and acidic residues" evidence="1">
    <location>
        <begin position="1"/>
        <end position="11"/>
    </location>
</feature>
<organism evidence="2 3">
    <name type="scientific">Nostocoides australiense Ben110</name>
    <dbReference type="NCBI Taxonomy" id="1193182"/>
    <lineage>
        <taxon>Bacteria</taxon>
        <taxon>Bacillati</taxon>
        <taxon>Actinomycetota</taxon>
        <taxon>Actinomycetes</taxon>
        <taxon>Micrococcales</taxon>
        <taxon>Intrasporangiaceae</taxon>
        <taxon>Nostocoides</taxon>
    </lineage>
</organism>
<dbReference type="EMBL" id="CAJA01000044">
    <property type="protein sequence ID" value="CCH72141.1"/>
    <property type="molecule type" value="Genomic_DNA"/>
</dbReference>
<feature type="compositionally biased region" description="Low complexity" evidence="1">
    <location>
        <begin position="83"/>
        <end position="92"/>
    </location>
</feature>
<sequence length="480" mass="49652">MNAETLERELAAIDPAPPYSPADAGRAERALTALLDGDREPSPSEETPRPRWAPLAAAATVAALAVGVGALAARDRGAPPAGPASSASASDPVGLTGADRTWLRENCAIGISGVHLIDGPDREPELLGAQRQGSWVWAVASDRVGILGRCVLPVSDLGRQATRFDIRLVDIEPPAAAELALAIDGLVRTGVRSQREPGFSAAPAPGRLLELSGFVGPQVKDATLELASGRQIELAITTAASRPAGRFFDTLVVDPSDADVFGPATYHLTLADGTTREQHADTLALRSSPAAQPYDPAFVPALADGSTARKAREVCAAKFAESPEQAALAGDAPLVAVEKRDGLFMVLVGDEAGVGWCLFDKATLADPAEPAAWGLVQLTPGASAAAQIGARDIGDISRRGYGADGPSPGPDDPTWSVAAIDGYAGSEVRGIAALTPHGRLPALMAGRWFTVWWPARPGTPAGPLAYELLLADGTVTTVRR</sequence>
<protein>
    <submittedName>
        <fullName evidence="2">Uncharacterized protein</fullName>
    </submittedName>
</protein>
<evidence type="ECO:0000313" key="2">
    <source>
        <dbReference type="EMBL" id="CCH72141.1"/>
    </source>
</evidence>
<keyword evidence="3" id="KW-1185">Reference proteome</keyword>
<evidence type="ECO:0000313" key="3">
    <source>
        <dbReference type="Proteomes" id="UP000035763"/>
    </source>
</evidence>
<feature type="region of interest" description="Disordered" evidence="1">
    <location>
        <begin position="74"/>
        <end position="94"/>
    </location>
</feature>
<reference evidence="2 3" key="1">
    <citation type="journal article" date="2013" name="ISME J.">
        <title>A metabolic model for members of the genus Tetrasphaera involved in enhanced biological phosphorus removal.</title>
        <authorList>
            <person name="Kristiansen R."/>
            <person name="Nguyen H.T.T."/>
            <person name="Saunders A.M."/>
            <person name="Nielsen J.L."/>
            <person name="Wimmer R."/>
            <person name="Le V.Q."/>
            <person name="McIlroy S.J."/>
            <person name="Petrovski S."/>
            <person name="Seviour R.J."/>
            <person name="Calteau A."/>
            <person name="Nielsen K.L."/>
            <person name="Nielsen P.H."/>
        </authorList>
    </citation>
    <scope>NUCLEOTIDE SEQUENCE [LARGE SCALE GENOMIC DNA]</scope>
    <source>
        <strain evidence="2 3">Ben110</strain>
    </source>
</reference>
<dbReference type="Proteomes" id="UP000035763">
    <property type="component" value="Unassembled WGS sequence"/>
</dbReference>
<name>W6JUD0_9MICO</name>
<dbReference type="AlphaFoldDB" id="W6JUD0"/>
<feature type="region of interest" description="Disordered" evidence="1">
    <location>
        <begin position="1"/>
        <end position="28"/>
    </location>
</feature>
<comment type="caution">
    <text evidence="2">The sequence shown here is derived from an EMBL/GenBank/DDBJ whole genome shotgun (WGS) entry which is preliminary data.</text>
</comment>
<dbReference type="RefSeq" id="WP_048697266.1">
    <property type="nucleotide sequence ID" value="NZ_HG764815.1"/>
</dbReference>
<dbReference type="OrthoDB" id="3293457at2"/>
<accession>W6JUD0</accession>